<evidence type="ECO:0000256" key="2">
    <source>
        <dbReference type="SAM" id="Phobius"/>
    </source>
</evidence>
<dbReference type="Proteomes" id="UP001171751">
    <property type="component" value="Unassembled WGS sequence"/>
</dbReference>
<reference evidence="3" key="1">
    <citation type="submission" date="2023-07" db="EMBL/GenBank/DDBJ databases">
        <title>Between Cages and Wild: Unraveling the Impact of Captivity on Animal Microbiomes and Antimicrobial Resistance.</title>
        <authorList>
            <person name="Schmartz G.P."/>
            <person name="Rehner J."/>
            <person name="Schuff M.J."/>
            <person name="Becker S.L."/>
            <person name="Kravczyk M."/>
            <person name="Gurevich A."/>
            <person name="Francke R."/>
            <person name="Mueller R."/>
            <person name="Keller V."/>
            <person name="Keller A."/>
        </authorList>
    </citation>
    <scope>NUCLEOTIDE SEQUENCE</scope>
    <source>
        <strain evidence="3">S39M_St_73</strain>
    </source>
</reference>
<feature type="transmembrane region" description="Helical" evidence="2">
    <location>
        <begin position="108"/>
        <end position="128"/>
    </location>
</feature>
<evidence type="ECO:0000313" key="3">
    <source>
        <dbReference type="EMBL" id="MDO5457461.1"/>
    </source>
</evidence>
<feature type="region of interest" description="Disordered" evidence="1">
    <location>
        <begin position="318"/>
        <end position="356"/>
    </location>
</feature>
<feature type="compositionally biased region" description="Low complexity" evidence="1">
    <location>
        <begin position="39"/>
        <end position="53"/>
    </location>
</feature>
<keyword evidence="4" id="KW-1185">Reference proteome</keyword>
<feature type="compositionally biased region" description="Basic and acidic residues" evidence="1">
    <location>
        <begin position="318"/>
        <end position="328"/>
    </location>
</feature>
<accession>A0AA43UCK0</accession>
<protein>
    <submittedName>
        <fullName evidence="3">TPM domain-containing protein</fullName>
    </submittedName>
</protein>
<keyword evidence="2" id="KW-0812">Transmembrane</keyword>
<keyword evidence="2" id="KW-1133">Transmembrane helix</keyword>
<keyword evidence="2" id="KW-0472">Membrane</keyword>
<feature type="compositionally biased region" description="Gly residues" evidence="1">
    <location>
        <begin position="1"/>
        <end position="38"/>
    </location>
</feature>
<name>A0AA43UCK0_9LACT</name>
<proteinExistence type="predicted"/>
<gene>
    <name evidence="3" type="ORF">Q4F26_03865</name>
</gene>
<evidence type="ECO:0000256" key="1">
    <source>
        <dbReference type="SAM" id="MobiDB-lite"/>
    </source>
</evidence>
<sequence>MARGGGGFGGGRGGGFGGSFGGSRSGGFGGNLGTGRGGSSSSPGSSRPIGRPGYSRRPRMGFPFPMGGPVIINKQGGSGRKQYSNGPSSGGNGNQGPPPSNKGCGTSLLIGILGIIVVSLIVFFLFGGNGQIESSTVQREPLSMGSVNETDYITDEAGWINNETRAEEGLRYFYDQTGVQPHLLITTDIPGTSTASPAEIEAYAEDFYDENFTDEAHLLLIFYEPEPSSYLTYYLAGRQAESVIDSEAGQILLDYLDQYYTDSSLDEEEYFSQSFKQAADRIMTVTQSPLPTIFISLVVLVGVILIYSAWKRKQEAEKERQRQTEEMLSRPLETFGSQDLSDLENKYQDSSEDSTQ</sequence>
<evidence type="ECO:0000313" key="4">
    <source>
        <dbReference type="Proteomes" id="UP001171751"/>
    </source>
</evidence>
<dbReference type="Gene3D" id="3.10.310.50">
    <property type="match status" value="1"/>
</dbReference>
<comment type="caution">
    <text evidence="3">The sequence shown here is derived from an EMBL/GenBank/DDBJ whole genome shotgun (WGS) entry which is preliminary data.</text>
</comment>
<dbReference type="EMBL" id="JAUNQW010000012">
    <property type="protein sequence ID" value="MDO5457461.1"/>
    <property type="molecule type" value="Genomic_DNA"/>
</dbReference>
<dbReference type="AlphaFoldDB" id="A0AA43UCK0"/>
<feature type="compositionally biased region" description="Low complexity" evidence="1">
    <location>
        <begin position="60"/>
        <end position="69"/>
    </location>
</feature>
<feature type="region of interest" description="Disordered" evidence="1">
    <location>
        <begin position="1"/>
        <end position="100"/>
    </location>
</feature>
<organism evidence="3 4">
    <name type="scientific">Atopococcus tabaci</name>
    <dbReference type="NCBI Taxonomy" id="269774"/>
    <lineage>
        <taxon>Bacteria</taxon>
        <taxon>Bacillati</taxon>
        <taxon>Bacillota</taxon>
        <taxon>Bacilli</taxon>
        <taxon>Lactobacillales</taxon>
        <taxon>Carnobacteriaceae</taxon>
        <taxon>Atopococcus</taxon>
    </lineage>
</organism>
<feature type="transmembrane region" description="Helical" evidence="2">
    <location>
        <begin position="290"/>
        <end position="310"/>
    </location>
</feature>